<evidence type="ECO:0000259" key="11">
    <source>
        <dbReference type="SMART" id="SM00756"/>
    </source>
</evidence>
<organism evidence="12 13">
    <name type="scientific">Desulfosarcina alkanivorans</name>
    <dbReference type="NCBI Taxonomy" id="571177"/>
    <lineage>
        <taxon>Bacteria</taxon>
        <taxon>Pseudomonadati</taxon>
        <taxon>Thermodesulfobacteriota</taxon>
        <taxon>Desulfobacteria</taxon>
        <taxon>Desulfobacterales</taxon>
        <taxon>Desulfosarcinaceae</taxon>
        <taxon>Desulfosarcina</taxon>
    </lineage>
</organism>
<dbReference type="Pfam" id="PF13462">
    <property type="entry name" value="Thioredoxin_4"/>
    <property type="match status" value="1"/>
</dbReference>
<dbReference type="InterPro" id="IPR036249">
    <property type="entry name" value="Thioredoxin-like_sf"/>
</dbReference>
<keyword evidence="7 10" id="KW-0472">Membrane</keyword>
<feature type="transmembrane region" description="Helical" evidence="10">
    <location>
        <begin position="16"/>
        <end position="36"/>
    </location>
</feature>
<evidence type="ECO:0000256" key="8">
    <source>
        <dbReference type="ARBA" id="ARBA00023157"/>
    </source>
</evidence>
<comment type="similarity">
    <text evidence="2">Belongs to the VKOR family.</text>
</comment>
<evidence type="ECO:0000256" key="10">
    <source>
        <dbReference type="SAM" id="Phobius"/>
    </source>
</evidence>
<feature type="transmembrane region" description="Helical" evidence="10">
    <location>
        <begin position="77"/>
        <end position="96"/>
    </location>
</feature>
<dbReference type="CDD" id="cd12920">
    <property type="entry name" value="VKOR_3"/>
    <property type="match status" value="1"/>
</dbReference>
<protein>
    <recommendedName>
        <fullName evidence="11">Vitamin K epoxide reductase domain-containing protein</fullName>
    </recommendedName>
</protein>
<evidence type="ECO:0000256" key="3">
    <source>
        <dbReference type="ARBA" id="ARBA00022692"/>
    </source>
</evidence>
<dbReference type="PANTHER" id="PTHR34573:SF1">
    <property type="entry name" value="VITAMIN K EPOXIDE REDUCTASE DOMAIN-CONTAINING PROTEIN"/>
    <property type="match status" value="1"/>
</dbReference>
<dbReference type="GO" id="GO:0016020">
    <property type="term" value="C:membrane"/>
    <property type="evidence" value="ECO:0007669"/>
    <property type="project" value="UniProtKB-SubCell"/>
</dbReference>
<evidence type="ECO:0000256" key="1">
    <source>
        <dbReference type="ARBA" id="ARBA00004141"/>
    </source>
</evidence>
<dbReference type="InterPro" id="IPR012932">
    <property type="entry name" value="VKOR"/>
</dbReference>
<evidence type="ECO:0000256" key="4">
    <source>
        <dbReference type="ARBA" id="ARBA00022719"/>
    </source>
</evidence>
<keyword evidence="8" id="KW-1015">Disulfide bond</keyword>
<keyword evidence="3 10" id="KW-0812">Transmembrane</keyword>
<keyword evidence="13" id="KW-1185">Reference proteome</keyword>
<evidence type="ECO:0000256" key="5">
    <source>
        <dbReference type="ARBA" id="ARBA00022989"/>
    </source>
</evidence>
<evidence type="ECO:0000256" key="9">
    <source>
        <dbReference type="ARBA" id="ARBA00023284"/>
    </source>
</evidence>
<evidence type="ECO:0000256" key="6">
    <source>
        <dbReference type="ARBA" id="ARBA00023002"/>
    </source>
</evidence>
<dbReference type="InterPro" id="IPR038354">
    <property type="entry name" value="VKOR_sf"/>
</dbReference>
<comment type="subcellular location">
    <subcellularLocation>
        <location evidence="1">Membrane</location>
        <topology evidence="1">Multi-pass membrane protein</topology>
    </subcellularLocation>
</comment>
<accession>A0A5K7YLM7</accession>
<sequence>MDSNKKNKTIRRLPYPWYYFTVAVIALTGLMDSVYLSVSHYRVYTDIGYESFCAISRAINCDTVSQSPYAVMFNVPVPVWGVLGYAFFIVLLVFAWPEKAENKRPWTLLFLISLAFSAYSMVLAGISAFMIHSYCIMCILSYAVNLLLLYFVWLIRKRYQCEPVLKAVALDTRYLMAQPAALPLFFTSVVAGTLMVLFFPAYWHMNPPDLSGKIPTGITEDGHPWIGAEDPEMVIVEFSDYRCFQCRKMHFYLRRIIEKNSGKIRLVHRHFPMDHAINPLVGQPFHTGSANLSIIALFAAEKGKFWEMNDLIFNLPRNTKEVKIKDLAEQADIDLEAFRNVFGNELLWKKLIKDVEDGMKHKLTGTPGFVIDGRVYIGQIPAELLRKYF</sequence>
<reference evidence="12 13" key="1">
    <citation type="submission" date="2019-11" db="EMBL/GenBank/DDBJ databases">
        <title>Comparative genomics of hydrocarbon-degrading Desulfosarcina strains.</title>
        <authorList>
            <person name="Watanabe M."/>
            <person name="Kojima H."/>
            <person name="Fukui M."/>
        </authorList>
    </citation>
    <scope>NUCLEOTIDE SEQUENCE [LARGE SCALE GENOMIC DNA]</scope>
    <source>
        <strain evidence="12 13">PL12</strain>
    </source>
</reference>
<dbReference type="Gene3D" id="3.40.30.10">
    <property type="entry name" value="Glutaredoxin"/>
    <property type="match status" value="1"/>
</dbReference>
<dbReference type="SUPFAM" id="SSF52833">
    <property type="entry name" value="Thioredoxin-like"/>
    <property type="match status" value="1"/>
</dbReference>
<dbReference type="GO" id="GO:0016491">
    <property type="term" value="F:oxidoreductase activity"/>
    <property type="evidence" value="ECO:0007669"/>
    <property type="project" value="UniProtKB-KW"/>
</dbReference>
<proteinExistence type="inferred from homology"/>
<feature type="transmembrane region" description="Helical" evidence="10">
    <location>
        <begin position="131"/>
        <end position="155"/>
    </location>
</feature>
<gene>
    <name evidence="12" type="ORF">DSCA_11540</name>
</gene>
<dbReference type="AlphaFoldDB" id="A0A5K7YLM7"/>
<dbReference type="GO" id="GO:0048038">
    <property type="term" value="F:quinone binding"/>
    <property type="evidence" value="ECO:0007669"/>
    <property type="project" value="UniProtKB-KW"/>
</dbReference>
<keyword evidence="4" id="KW-0874">Quinone</keyword>
<name>A0A5K7YLM7_9BACT</name>
<keyword evidence="6" id="KW-0560">Oxidoreductase</keyword>
<evidence type="ECO:0000313" key="12">
    <source>
        <dbReference type="EMBL" id="BBO67224.1"/>
    </source>
</evidence>
<keyword evidence="9" id="KW-0676">Redox-active center</keyword>
<feature type="transmembrane region" description="Helical" evidence="10">
    <location>
        <begin position="108"/>
        <end position="125"/>
    </location>
</feature>
<dbReference type="Proteomes" id="UP000427906">
    <property type="component" value="Chromosome"/>
</dbReference>
<dbReference type="Pfam" id="PF07884">
    <property type="entry name" value="VKOR"/>
    <property type="match status" value="1"/>
</dbReference>
<keyword evidence="5 10" id="KW-1133">Transmembrane helix</keyword>
<feature type="domain" description="Vitamin K epoxide reductase" evidence="11">
    <location>
        <begin position="15"/>
        <end position="156"/>
    </location>
</feature>
<dbReference type="SMART" id="SM00756">
    <property type="entry name" value="VKc"/>
    <property type="match status" value="1"/>
</dbReference>
<dbReference type="PANTHER" id="PTHR34573">
    <property type="entry name" value="VKC DOMAIN-CONTAINING PROTEIN"/>
    <property type="match status" value="1"/>
</dbReference>
<dbReference type="Gene3D" id="1.20.1440.130">
    <property type="entry name" value="VKOR domain"/>
    <property type="match status" value="1"/>
</dbReference>
<dbReference type="EMBL" id="AP021874">
    <property type="protein sequence ID" value="BBO67224.1"/>
    <property type="molecule type" value="Genomic_DNA"/>
</dbReference>
<evidence type="ECO:0000313" key="13">
    <source>
        <dbReference type="Proteomes" id="UP000427906"/>
    </source>
</evidence>
<dbReference type="InterPro" id="IPR012336">
    <property type="entry name" value="Thioredoxin-like_fold"/>
</dbReference>
<feature type="transmembrane region" description="Helical" evidence="10">
    <location>
        <begin position="180"/>
        <end position="203"/>
    </location>
</feature>
<evidence type="ECO:0000256" key="2">
    <source>
        <dbReference type="ARBA" id="ARBA00006214"/>
    </source>
</evidence>
<dbReference type="KEGG" id="dalk:DSCA_11540"/>
<evidence type="ECO:0000256" key="7">
    <source>
        <dbReference type="ARBA" id="ARBA00023136"/>
    </source>
</evidence>